<keyword evidence="4 5" id="KW-0472">Membrane</keyword>
<accession>A0A8S1GPI2</accession>
<dbReference type="InterPro" id="IPR045263">
    <property type="entry name" value="GLUT"/>
</dbReference>
<feature type="domain" description="Major facilitator superfamily (MFS) profile" evidence="6">
    <location>
        <begin position="1"/>
        <end position="397"/>
    </location>
</feature>
<dbReference type="PANTHER" id="PTHR23503">
    <property type="entry name" value="SOLUTE CARRIER FAMILY 2"/>
    <property type="match status" value="1"/>
</dbReference>
<keyword evidence="2 5" id="KW-0812">Transmembrane</keyword>
<feature type="transmembrane region" description="Helical" evidence="5">
    <location>
        <begin position="31"/>
        <end position="54"/>
    </location>
</feature>
<dbReference type="InterPro" id="IPR005829">
    <property type="entry name" value="Sugar_transporter_CS"/>
</dbReference>
<comment type="subcellular location">
    <subcellularLocation>
        <location evidence="1">Membrane</location>
        <topology evidence="1">Multi-pass membrane protein</topology>
    </subcellularLocation>
</comment>
<dbReference type="InterPro" id="IPR005828">
    <property type="entry name" value="MFS_sugar_transport-like"/>
</dbReference>
<feature type="transmembrane region" description="Helical" evidence="5">
    <location>
        <begin position="372"/>
        <end position="390"/>
    </location>
</feature>
<protein>
    <recommendedName>
        <fullName evidence="6">Major facilitator superfamily (MFS) profile domain-containing protein</fullName>
    </recommendedName>
</protein>
<dbReference type="PANTHER" id="PTHR23503:SF34">
    <property type="entry name" value="MAJOR FACILITATOR SUPERFAMILY (MFS) PROFILE DOMAIN-CONTAINING PROTEIN"/>
    <property type="match status" value="1"/>
</dbReference>
<feature type="transmembrane region" description="Helical" evidence="5">
    <location>
        <begin position="349"/>
        <end position="366"/>
    </location>
</feature>
<feature type="transmembrane region" description="Helical" evidence="5">
    <location>
        <begin position="93"/>
        <end position="112"/>
    </location>
</feature>
<sequence>MSASVPIAMTFGMIISLFFVVPMIDSRGRKFVAVYMRFFLGSATSTFLVLSAFLNSAELFFLSQILVGVNFFIQSFVTTMFIGECAADKNRGFATTFHSIMDVVVSLIVYYVSSPKVLGNEKWFIYPIVSFILCLAFVVAASILPESPKYLVKKNEYLAAKRSIKFYQDKDADLEEVFNSLLRENNLVAKEKLSFRQVYKDKTLREALKILFALELYEIFTPSAVERIYRITLHNSLGFSAEQSLNLNFILTLVFSPTRFVGSFLIDILGRRFIFFFSAALMFLKTVLMAVAQFFAFFDGPSTLTRVFLVISEASSDLILATGVSVLTSLFTLELFPAPARVAVTQVNIFIYMLSSTPMMVLYPILNTTFPSAFYIPLIFMQLPIVIYLYRNMPETKARAVCDIVEDMEHVVRSRNTTINEHAPLIGKT</sequence>
<evidence type="ECO:0000313" key="8">
    <source>
        <dbReference type="Proteomes" id="UP000835052"/>
    </source>
</evidence>
<dbReference type="InterPro" id="IPR020846">
    <property type="entry name" value="MFS_dom"/>
</dbReference>
<gene>
    <name evidence="7" type="ORF">CAUJ_LOCUS1195</name>
</gene>
<feature type="transmembrane region" description="Helical" evidence="5">
    <location>
        <begin position="273"/>
        <end position="298"/>
    </location>
</feature>
<dbReference type="PROSITE" id="PS50850">
    <property type="entry name" value="MFS"/>
    <property type="match status" value="1"/>
</dbReference>
<dbReference type="EMBL" id="CAJGYM010000002">
    <property type="protein sequence ID" value="CAD6185276.1"/>
    <property type="molecule type" value="Genomic_DNA"/>
</dbReference>
<feature type="transmembrane region" description="Helical" evidence="5">
    <location>
        <begin position="124"/>
        <end position="144"/>
    </location>
</feature>
<dbReference type="OrthoDB" id="6612291at2759"/>
<dbReference type="SUPFAM" id="SSF103473">
    <property type="entry name" value="MFS general substrate transporter"/>
    <property type="match status" value="1"/>
</dbReference>
<dbReference type="Proteomes" id="UP000835052">
    <property type="component" value="Unassembled WGS sequence"/>
</dbReference>
<dbReference type="AlphaFoldDB" id="A0A8S1GPI2"/>
<evidence type="ECO:0000256" key="1">
    <source>
        <dbReference type="ARBA" id="ARBA00004141"/>
    </source>
</evidence>
<feature type="transmembrane region" description="Helical" evidence="5">
    <location>
        <begin position="6"/>
        <end position="24"/>
    </location>
</feature>
<feature type="transmembrane region" description="Helical" evidence="5">
    <location>
        <begin position="60"/>
        <end position="81"/>
    </location>
</feature>
<dbReference type="InterPro" id="IPR036259">
    <property type="entry name" value="MFS_trans_sf"/>
</dbReference>
<dbReference type="GO" id="GO:0016020">
    <property type="term" value="C:membrane"/>
    <property type="evidence" value="ECO:0007669"/>
    <property type="project" value="UniProtKB-SubCell"/>
</dbReference>
<evidence type="ECO:0000256" key="2">
    <source>
        <dbReference type="ARBA" id="ARBA00022692"/>
    </source>
</evidence>
<dbReference type="PROSITE" id="PS00216">
    <property type="entry name" value="SUGAR_TRANSPORT_1"/>
    <property type="match status" value="1"/>
</dbReference>
<proteinExistence type="predicted"/>
<reference evidence="7" key="1">
    <citation type="submission" date="2020-10" db="EMBL/GenBank/DDBJ databases">
        <authorList>
            <person name="Kikuchi T."/>
        </authorList>
    </citation>
    <scope>NUCLEOTIDE SEQUENCE</scope>
    <source>
        <strain evidence="7">NKZ352</strain>
    </source>
</reference>
<evidence type="ECO:0000313" key="7">
    <source>
        <dbReference type="EMBL" id="CAD6185276.1"/>
    </source>
</evidence>
<keyword evidence="8" id="KW-1185">Reference proteome</keyword>
<comment type="caution">
    <text evidence="7">The sequence shown here is derived from an EMBL/GenBank/DDBJ whole genome shotgun (WGS) entry which is preliminary data.</text>
</comment>
<organism evidence="7 8">
    <name type="scientific">Caenorhabditis auriculariae</name>
    <dbReference type="NCBI Taxonomy" id="2777116"/>
    <lineage>
        <taxon>Eukaryota</taxon>
        <taxon>Metazoa</taxon>
        <taxon>Ecdysozoa</taxon>
        <taxon>Nematoda</taxon>
        <taxon>Chromadorea</taxon>
        <taxon>Rhabditida</taxon>
        <taxon>Rhabditina</taxon>
        <taxon>Rhabditomorpha</taxon>
        <taxon>Rhabditoidea</taxon>
        <taxon>Rhabditidae</taxon>
        <taxon>Peloderinae</taxon>
        <taxon>Caenorhabditis</taxon>
    </lineage>
</organism>
<name>A0A8S1GPI2_9PELO</name>
<keyword evidence="3 5" id="KW-1133">Transmembrane helix</keyword>
<feature type="transmembrane region" description="Helical" evidence="5">
    <location>
        <begin position="318"/>
        <end position="337"/>
    </location>
</feature>
<evidence type="ECO:0000256" key="3">
    <source>
        <dbReference type="ARBA" id="ARBA00022989"/>
    </source>
</evidence>
<dbReference type="GO" id="GO:0015149">
    <property type="term" value="F:hexose transmembrane transporter activity"/>
    <property type="evidence" value="ECO:0007669"/>
    <property type="project" value="TreeGrafter"/>
</dbReference>
<evidence type="ECO:0000256" key="5">
    <source>
        <dbReference type="SAM" id="Phobius"/>
    </source>
</evidence>
<evidence type="ECO:0000256" key="4">
    <source>
        <dbReference type="ARBA" id="ARBA00023136"/>
    </source>
</evidence>
<evidence type="ECO:0000259" key="6">
    <source>
        <dbReference type="PROSITE" id="PS50850"/>
    </source>
</evidence>
<dbReference type="Gene3D" id="1.20.1250.20">
    <property type="entry name" value="MFS general substrate transporter like domains"/>
    <property type="match status" value="1"/>
</dbReference>
<dbReference type="Pfam" id="PF00083">
    <property type="entry name" value="Sugar_tr"/>
    <property type="match status" value="1"/>
</dbReference>